<feature type="domain" description="DUF4326" evidence="1">
    <location>
        <begin position="25"/>
        <end position="105"/>
    </location>
</feature>
<proteinExistence type="predicted"/>
<reference evidence="2" key="2">
    <citation type="submission" date="2020-09" db="EMBL/GenBank/DDBJ databases">
        <authorList>
            <person name="Sun Q."/>
            <person name="Ohkuma M."/>
        </authorList>
    </citation>
    <scope>NUCLEOTIDE SEQUENCE</scope>
    <source>
        <strain evidence="2">JCM 31311</strain>
    </source>
</reference>
<evidence type="ECO:0000313" key="2">
    <source>
        <dbReference type="EMBL" id="GGR10863.1"/>
    </source>
</evidence>
<sequence length="136" mass="14298">MNPSDLSARLVVYNIRHAPPAGFTAVSIGRAMPGRSGSVLGNPFRVGARVAQGEAAAASLPWLRAQDLAGGKERHELLRLTHRLLAGERLALGCWCALQVCHGNHVRTAVLGLAAQQRTQNAAEVAGCSSSLGPMR</sequence>
<protein>
    <recommendedName>
        <fullName evidence="1">DUF4326 domain-containing protein</fullName>
    </recommendedName>
</protein>
<evidence type="ECO:0000313" key="3">
    <source>
        <dbReference type="Proteomes" id="UP000603865"/>
    </source>
</evidence>
<dbReference type="Pfam" id="PF14216">
    <property type="entry name" value="DUF4326"/>
    <property type="match status" value="1"/>
</dbReference>
<dbReference type="Proteomes" id="UP000603865">
    <property type="component" value="Unassembled WGS sequence"/>
</dbReference>
<organism evidence="2 3">
    <name type="scientific">Deinococcus ruber</name>
    <dbReference type="NCBI Taxonomy" id="1848197"/>
    <lineage>
        <taxon>Bacteria</taxon>
        <taxon>Thermotogati</taxon>
        <taxon>Deinococcota</taxon>
        <taxon>Deinococci</taxon>
        <taxon>Deinococcales</taxon>
        <taxon>Deinococcaceae</taxon>
        <taxon>Deinococcus</taxon>
    </lineage>
</organism>
<accession>A0A918C8C3</accession>
<comment type="caution">
    <text evidence="2">The sequence shown here is derived from an EMBL/GenBank/DDBJ whole genome shotgun (WGS) entry which is preliminary data.</text>
</comment>
<gene>
    <name evidence="2" type="ORF">GCM10008957_24520</name>
</gene>
<keyword evidence="3" id="KW-1185">Reference proteome</keyword>
<evidence type="ECO:0000259" key="1">
    <source>
        <dbReference type="Pfam" id="PF14216"/>
    </source>
</evidence>
<reference evidence="2" key="1">
    <citation type="journal article" date="2014" name="Int. J. Syst. Evol. Microbiol.">
        <title>Complete genome sequence of Corynebacterium casei LMG S-19264T (=DSM 44701T), isolated from a smear-ripened cheese.</title>
        <authorList>
            <consortium name="US DOE Joint Genome Institute (JGI-PGF)"/>
            <person name="Walter F."/>
            <person name="Albersmeier A."/>
            <person name="Kalinowski J."/>
            <person name="Ruckert C."/>
        </authorList>
    </citation>
    <scope>NUCLEOTIDE SEQUENCE</scope>
    <source>
        <strain evidence="2">JCM 31311</strain>
    </source>
</reference>
<dbReference type="AlphaFoldDB" id="A0A918C8C3"/>
<dbReference type="EMBL" id="BMQL01000012">
    <property type="protein sequence ID" value="GGR10863.1"/>
    <property type="molecule type" value="Genomic_DNA"/>
</dbReference>
<dbReference type="RefSeq" id="WP_189090772.1">
    <property type="nucleotide sequence ID" value="NZ_BMQL01000012.1"/>
</dbReference>
<name>A0A918C8C3_9DEIO</name>
<dbReference type="InterPro" id="IPR025475">
    <property type="entry name" value="DUF4326"/>
</dbReference>